<dbReference type="GO" id="GO:0006355">
    <property type="term" value="P:regulation of DNA-templated transcription"/>
    <property type="evidence" value="ECO:0007669"/>
    <property type="project" value="TreeGrafter"/>
</dbReference>
<dbReference type="PANTHER" id="PTHR30126:SF39">
    <property type="entry name" value="HTH-TYPE TRANSCRIPTIONAL REGULATOR CYSL"/>
    <property type="match status" value="1"/>
</dbReference>
<dbReference type="GeneID" id="44149690"/>
<dbReference type="SUPFAM" id="SSF46785">
    <property type="entry name" value="Winged helix' DNA-binding domain"/>
    <property type="match status" value="1"/>
</dbReference>
<accession>A0A6B7EV91</accession>
<evidence type="ECO:0000259" key="4">
    <source>
        <dbReference type="Pfam" id="PF03466"/>
    </source>
</evidence>
<proteinExistence type="inferred from homology"/>
<gene>
    <name evidence="5" type="primary">rbcR</name>
    <name evidence="5" type="ORF">Coka_106</name>
</gene>
<dbReference type="Pfam" id="PF03466">
    <property type="entry name" value="LysR_substrate"/>
    <property type="match status" value="1"/>
</dbReference>
<dbReference type="Gene3D" id="3.40.190.290">
    <property type="match status" value="1"/>
</dbReference>
<dbReference type="GO" id="GO:0000976">
    <property type="term" value="F:transcription cis-regulatory region binding"/>
    <property type="evidence" value="ECO:0007669"/>
    <property type="project" value="TreeGrafter"/>
</dbReference>
<geneLocation type="plastid" evidence="5"/>
<protein>
    <submittedName>
        <fullName evidence="5">Putative RuBisCO transcriptional regulator</fullName>
    </submittedName>
</protein>
<dbReference type="EMBL" id="MG739403">
    <property type="protein sequence ID" value="QAY81070.1"/>
    <property type="molecule type" value="Genomic_DNA"/>
</dbReference>
<dbReference type="PANTHER" id="PTHR30126">
    <property type="entry name" value="HTH-TYPE TRANSCRIPTIONAL REGULATOR"/>
    <property type="match status" value="1"/>
</dbReference>
<keyword evidence="2" id="KW-0805">Transcription regulation</keyword>
<keyword evidence="5" id="KW-0934">Plastid</keyword>
<reference evidence="5" key="1">
    <citation type="journal article" date="2020" name="Sci. Rep.">
        <title>Organelle inheritance and genome architecture variation in isogamous brown algae.</title>
        <authorList>
            <person name="Choi J.W."/>
            <person name="Graf L."/>
            <person name="Peters A.F."/>
            <person name="Cock J.M."/>
            <person name="Nishitsuji K."/>
            <person name="Arimoto A."/>
            <person name="Shoguchi E."/>
            <person name="Nagasato C."/>
            <person name="Choi C.G."/>
            <person name="Yoon H.S."/>
        </authorList>
    </citation>
    <scope>NUCLEOTIDE SEQUENCE</scope>
</reference>
<dbReference type="SUPFAM" id="SSF53850">
    <property type="entry name" value="Periplasmic binding protein-like II"/>
    <property type="match status" value="1"/>
</dbReference>
<dbReference type="InterPro" id="IPR036390">
    <property type="entry name" value="WH_DNA-bd_sf"/>
</dbReference>
<dbReference type="InterPro" id="IPR005119">
    <property type="entry name" value="LysR_subst-bd"/>
</dbReference>
<evidence type="ECO:0000256" key="2">
    <source>
        <dbReference type="ARBA" id="ARBA00023015"/>
    </source>
</evidence>
<dbReference type="Gene3D" id="1.10.10.10">
    <property type="entry name" value="Winged helix-like DNA-binding domain superfamily/Winged helix DNA-binding domain"/>
    <property type="match status" value="1"/>
</dbReference>
<dbReference type="RefSeq" id="YP_009730834.1">
    <property type="nucleotide sequence ID" value="NC_046005.1"/>
</dbReference>
<evidence type="ECO:0000313" key="5">
    <source>
        <dbReference type="EMBL" id="QAY81070.1"/>
    </source>
</evidence>
<feature type="domain" description="LysR substrate-binding" evidence="4">
    <location>
        <begin position="99"/>
        <end position="275"/>
    </location>
</feature>
<dbReference type="InterPro" id="IPR036388">
    <property type="entry name" value="WH-like_DNA-bd_sf"/>
</dbReference>
<comment type="similarity">
    <text evidence="1">Belongs to the LysR transcriptional regulatory family.</text>
</comment>
<name>A0A6B7EV91_9PHAE</name>
<evidence type="ECO:0000256" key="1">
    <source>
        <dbReference type="ARBA" id="ARBA00009437"/>
    </source>
</evidence>
<evidence type="ECO:0000256" key="3">
    <source>
        <dbReference type="ARBA" id="ARBA00023163"/>
    </source>
</evidence>
<dbReference type="AlphaFoldDB" id="A0A6B7EV91"/>
<sequence length="319" mass="37316">MKYFPFSLKQLKVLQAIKNEGNINIKIASKNLYLSQPTLSSKIKIFQHNPYSKILVRKKNQIYFTSEGELVLDYANKILKLCKEADNAIAFFKKLKRFRLKIGSNKTIGKNILLKLINLFCKRYPYAHVQLQIGCTKSLSWDLVNGKIDIGIVQEEEVPKNLYYSLYFTPYFEEKLVLIIAKFQKQKYKNRMNSENLYQLNFITLKPGFQERKFMDTNLKNFNVNLKELNIILELNSTQAIENAVRAGFGVSFLPSMVVKHNIYSKQLQSLLIDGLNNSKKFLLGVNLKKNESYLCERFYNYCFIILKLNIYNKFLNLS</sequence>
<keyword evidence="3" id="KW-0804">Transcription</keyword>
<organism evidence="5">
    <name type="scientific">Cladosiphon okamuranus</name>
    <dbReference type="NCBI Taxonomy" id="309737"/>
    <lineage>
        <taxon>Eukaryota</taxon>
        <taxon>Sar</taxon>
        <taxon>Stramenopiles</taxon>
        <taxon>Ochrophyta</taxon>
        <taxon>PX clade</taxon>
        <taxon>Phaeophyceae</taxon>
        <taxon>Ectocarpales</taxon>
        <taxon>Chordariaceae</taxon>
        <taxon>Cladosiphon</taxon>
    </lineage>
</organism>